<evidence type="ECO:0000313" key="1">
    <source>
        <dbReference type="EMBL" id="GBM55986.1"/>
    </source>
</evidence>
<accession>A0A4Y2GTA3</accession>
<dbReference type="PANTHER" id="PTHR46601:SF1">
    <property type="entry name" value="ADF-H DOMAIN-CONTAINING PROTEIN"/>
    <property type="match status" value="1"/>
</dbReference>
<keyword evidence="2" id="KW-1185">Reference proteome</keyword>
<dbReference type="AlphaFoldDB" id="A0A4Y2GTA3"/>
<gene>
    <name evidence="1" type="ORF">AVEN_45135_1</name>
</gene>
<dbReference type="PANTHER" id="PTHR46601">
    <property type="entry name" value="ULP_PROTEASE DOMAIN-CONTAINING PROTEIN"/>
    <property type="match status" value="1"/>
</dbReference>
<dbReference type="Proteomes" id="UP000499080">
    <property type="component" value="Unassembled WGS sequence"/>
</dbReference>
<comment type="caution">
    <text evidence="1">The sequence shown here is derived from an EMBL/GenBank/DDBJ whole genome shotgun (WGS) entry which is preliminary data.</text>
</comment>
<name>A0A4Y2GTA3_ARAVE</name>
<sequence length="140" mass="15766">MTLPTGVIYLKDKNYLSFAPISTSNEHNPHAIPQPILELLQKEFPNVDVLHIFSDRPFTKYKQKENFYHLSKLIFNFGFQAGTRSFFETGHGKGAANGTGTKLKRCADQAVAHGTDIIPDAETLFCALQDQGLKILFFYI</sequence>
<reference evidence="1 2" key="1">
    <citation type="journal article" date="2019" name="Sci. Rep.">
        <title>Orb-weaving spider Araneus ventricosus genome elucidates the spidroin gene catalogue.</title>
        <authorList>
            <person name="Kono N."/>
            <person name="Nakamura H."/>
            <person name="Ohtoshi R."/>
            <person name="Moran D.A.P."/>
            <person name="Shinohara A."/>
            <person name="Yoshida Y."/>
            <person name="Fujiwara M."/>
            <person name="Mori M."/>
            <person name="Tomita M."/>
            <person name="Arakawa K."/>
        </authorList>
    </citation>
    <scope>NUCLEOTIDE SEQUENCE [LARGE SCALE GENOMIC DNA]</scope>
</reference>
<organism evidence="1 2">
    <name type="scientific">Araneus ventricosus</name>
    <name type="common">Orbweaver spider</name>
    <name type="synonym">Epeira ventricosa</name>
    <dbReference type="NCBI Taxonomy" id="182803"/>
    <lineage>
        <taxon>Eukaryota</taxon>
        <taxon>Metazoa</taxon>
        <taxon>Ecdysozoa</taxon>
        <taxon>Arthropoda</taxon>
        <taxon>Chelicerata</taxon>
        <taxon>Arachnida</taxon>
        <taxon>Araneae</taxon>
        <taxon>Araneomorphae</taxon>
        <taxon>Entelegynae</taxon>
        <taxon>Araneoidea</taxon>
        <taxon>Araneidae</taxon>
        <taxon>Araneus</taxon>
    </lineage>
</organism>
<evidence type="ECO:0000313" key="2">
    <source>
        <dbReference type="Proteomes" id="UP000499080"/>
    </source>
</evidence>
<dbReference type="OrthoDB" id="6912622at2759"/>
<protein>
    <submittedName>
        <fullName evidence="1">Uncharacterized protein</fullName>
    </submittedName>
</protein>
<proteinExistence type="predicted"/>
<dbReference type="EMBL" id="BGPR01001523">
    <property type="protein sequence ID" value="GBM55986.1"/>
    <property type="molecule type" value="Genomic_DNA"/>
</dbReference>